<comment type="similarity">
    <text evidence="1">Belongs to the bacterial solute-binding protein 1 family.</text>
</comment>
<dbReference type="SUPFAM" id="SSF53850">
    <property type="entry name" value="Periplasmic binding protein-like II"/>
    <property type="match status" value="1"/>
</dbReference>
<dbReference type="InterPro" id="IPR006059">
    <property type="entry name" value="SBP"/>
</dbReference>
<evidence type="ECO:0000256" key="2">
    <source>
        <dbReference type="ARBA" id="ARBA00022448"/>
    </source>
</evidence>
<dbReference type="GO" id="GO:0055052">
    <property type="term" value="C:ATP-binding cassette (ABC) transporter complex, substrate-binding subunit-containing"/>
    <property type="evidence" value="ECO:0007669"/>
    <property type="project" value="TreeGrafter"/>
</dbReference>
<dbReference type="EMBL" id="JACHMM010000001">
    <property type="protein sequence ID" value="MBB5791434.1"/>
    <property type="molecule type" value="Genomic_DNA"/>
</dbReference>
<evidence type="ECO:0000313" key="5">
    <source>
        <dbReference type="EMBL" id="MBB5791434.1"/>
    </source>
</evidence>
<keyword evidence="5" id="KW-0762">Sugar transport</keyword>
<comment type="caution">
    <text evidence="5">The sequence shown here is derived from an EMBL/GenBank/DDBJ whole genome shotgun (WGS) entry which is preliminary data.</text>
</comment>
<keyword evidence="6" id="KW-1185">Reference proteome</keyword>
<feature type="chain" id="PRO_5030753706" evidence="4">
    <location>
        <begin position="25"/>
        <end position="433"/>
    </location>
</feature>
<name>A0A7W9GWQ6_9ACTN</name>
<dbReference type="GO" id="GO:1901982">
    <property type="term" value="F:maltose binding"/>
    <property type="evidence" value="ECO:0007669"/>
    <property type="project" value="TreeGrafter"/>
</dbReference>
<sequence>MQRRTRVAAALTAAAGLFTVAACGGDDETSGGGGGEDGGRGDITIWYSNNEAEVAWGQQMVEAWNAENPDEQIEAQEIPAGASSEEVIGAAITAGNAPCLIFNTAPVAVPDFERQGGLVSLSSFDDGENYVEERSGDIAEQYRSPGGEYFQLPWKSNPVMIFYNKDMFAAAGLDPENPPLGTYDEFLATARTLVSSGAAPKAIWPAPTSEFFQNWFDFYPLYAAETGGTALVEDGAATFTDDAGLGVAEFWKTLYDEGLASREAYQGDSFADAQAAMAIVGPWAISVYGENVNWGAVPVPTSAGTPAEETYTFSDAKNIGLYTACENQATAWDVLKFATSEEQDGLLLEMTGQMPVRQDLPGTYPDYFSANPAYEAFGDQAARTVEVPNVPNAVAVWQTLRDAWSQSVIFGEGDVEESLQGAADEIDGLAGQS</sequence>
<feature type="signal peptide" evidence="4">
    <location>
        <begin position="1"/>
        <end position="24"/>
    </location>
</feature>
<dbReference type="Pfam" id="PF01547">
    <property type="entry name" value="SBP_bac_1"/>
    <property type="match status" value="1"/>
</dbReference>
<dbReference type="PANTHER" id="PTHR30061">
    <property type="entry name" value="MALTOSE-BINDING PERIPLASMIC PROTEIN"/>
    <property type="match status" value="1"/>
</dbReference>
<gene>
    <name evidence="5" type="ORF">HD601_006009</name>
</gene>
<reference evidence="5 6" key="1">
    <citation type="submission" date="2020-08" db="EMBL/GenBank/DDBJ databases">
        <title>Sequencing the genomes of 1000 actinobacteria strains.</title>
        <authorList>
            <person name="Klenk H.-P."/>
        </authorList>
    </citation>
    <scope>NUCLEOTIDE SEQUENCE [LARGE SCALE GENOMIC DNA]</scope>
    <source>
        <strain evidence="5 6">DSM 102122</strain>
    </source>
</reference>
<dbReference type="RefSeq" id="WP_184828207.1">
    <property type="nucleotide sequence ID" value="NZ_JACHMM010000001.1"/>
</dbReference>
<evidence type="ECO:0000313" key="6">
    <source>
        <dbReference type="Proteomes" id="UP000542813"/>
    </source>
</evidence>
<proteinExistence type="inferred from homology"/>
<keyword evidence="2" id="KW-0813">Transport</keyword>
<keyword evidence="3 4" id="KW-0732">Signal</keyword>
<dbReference type="GO" id="GO:0015768">
    <property type="term" value="P:maltose transport"/>
    <property type="evidence" value="ECO:0007669"/>
    <property type="project" value="TreeGrafter"/>
</dbReference>
<dbReference type="GO" id="GO:0042956">
    <property type="term" value="P:maltodextrin transmembrane transport"/>
    <property type="evidence" value="ECO:0007669"/>
    <property type="project" value="TreeGrafter"/>
</dbReference>
<dbReference type="PANTHER" id="PTHR30061:SF50">
    <property type="entry name" value="MALTOSE_MALTODEXTRIN-BINDING PERIPLASMIC PROTEIN"/>
    <property type="match status" value="1"/>
</dbReference>
<dbReference type="PROSITE" id="PS51257">
    <property type="entry name" value="PROKAR_LIPOPROTEIN"/>
    <property type="match status" value="1"/>
</dbReference>
<evidence type="ECO:0000256" key="3">
    <source>
        <dbReference type="ARBA" id="ARBA00022729"/>
    </source>
</evidence>
<organism evidence="5 6">
    <name type="scientific">Jiangella mangrovi</name>
    <dbReference type="NCBI Taxonomy" id="1524084"/>
    <lineage>
        <taxon>Bacteria</taxon>
        <taxon>Bacillati</taxon>
        <taxon>Actinomycetota</taxon>
        <taxon>Actinomycetes</taxon>
        <taxon>Jiangellales</taxon>
        <taxon>Jiangellaceae</taxon>
        <taxon>Jiangella</taxon>
    </lineage>
</organism>
<protein>
    <submittedName>
        <fullName evidence="5">Multiple sugar transport system substrate-binding protein</fullName>
    </submittedName>
</protein>
<dbReference type="Gene3D" id="3.40.190.10">
    <property type="entry name" value="Periplasmic binding protein-like II"/>
    <property type="match status" value="2"/>
</dbReference>
<dbReference type="Proteomes" id="UP000542813">
    <property type="component" value="Unassembled WGS sequence"/>
</dbReference>
<evidence type="ECO:0000256" key="1">
    <source>
        <dbReference type="ARBA" id="ARBA00008520"/>
    </source>
</evidence>
<dbReference type="AlphaFoldDB" id="A0A7W9GWQ6"/>
<accession>A0A7W9GWQ6</accession>
<evidence type="ECO:0000256" key="4">
    <source>
        <dbReference type="SAM" id="SignalP"/>
    </source>
</evidence>